<feature type="domain" description="RZ-type" evidence="9">
    <location>
        <begin position="3888"/>
        <end position="3965"/>
    </location>
</feature>
<keyword evidence="11" id="KW-1185">Reference proteome</keyword>
<evidence type="ECO:0000259" key="9">
    <source>
        <dbReference type="PROSITE" id="PS51981"/>
    </source>
</evidence>
<keyword evidence="6" id="KW-0391">Immunity</keyword>
<organism evidence="10 11">
    <name type="scientific">Ambispora leptoticha</name>
    <dbReference type="NCBI Taxonomy" id="144679"/>
    <lineage>
        <taxon>Eukaryota</taxon>
        <taxon>Fungi</taxon>
        <taxon>Fungi incertae sedis</taxon>
        <taxon>Mucoromycota</taxon>
        <taxon>Glomeromycotina</taxon>
        <taxon>Glomeromycetes</taxon>
        <taxon>Archaeosporales</taxon>
        <taxon>Ambisporaceae</taxon>
        <taxon>Ambispora</taxon>
    </lineage>
</organism>
<dbReference type="InterPro" id="IPR011704">
    <property type="entry name" value="ATPase_dyneun-rel_AAA"/>
</dbReference>
<dbReference type="InterPro" id="IPR027417">
    <property type="entry name" value="P-loop_NTPase"/>
</dbReference>
<feature type="region of interest" description="Disordered" evidence="8">
    <location>
        <begin position="125"/>
        <end position="168"/>
    </location>
</feature>
<dbReference type="SUPFAM" id="SSF52540">
    <property type="entry name" value="P-loop containing nucleoside triphosphate hydrolases"/>
    <property type="match status" value="1"/>
</dbReference>
<evidence type="ECO:0000256" key="2">
    <source>
        <dbReference type="ARBA" id="ARBA00022490"/>
    </source>
</evidence>
<evidence type="ECO:0000313" key="11">
    <source>
        <dbReference type="Proteomes" id="UP000789508"/>
    </source>
</evidence>
<dbReference type="PANTHER" id="PTHR22605:SF1">
    <property type="entry name" value="RZ-TYPE DOMAIN-CONTAINING PROTEIN"/>
    <property type="match status" value="1"/>
</dbReference>
<dbReference type="Gene3D" id="3.40.50.300">
    <property type="entry name" value="P-loop containing nucleotide triphosphate hydrolases"/>
    <property type="match status" value="1"/>
</dbReference>
<accession>A0A9N8W8Z4</accession>
<evidence type="ECO:0000256" key="7">
    <source>
        <dbReference type="SAM" id="Coils"/>
    </source>
</evidence>
<dbReference type="InterPro" id="IPR031248">
    <property type="entry name" value="RNF213"/>
</dbReference>
<sequence length="4670" mass="537973">MGENLDSNNIGVTESSLNDLFNSISLNEAVPSSTSTNDVKTTGLNNEDIAAQPETTSKVTSAAELDETNIKAQSIDINNTISSSNIASVDNQSKQVKIKKRENSLSSKATIRRWTSVKRAFSLRKKSGKENVNENNDQSNDFTTNEEDKNIQEKADDENSKISDKSKGKKKMIYNNSQIDTGNDVMIAEQTDQTLDIEAVTPENMVTTCFHVMMPKGLHKKSVFVIGNVQFLGSGKYGIVQLKRHNKNPMHWYSDPISMPISILQNESVLYGYYIYKKSENDFAKFFRQLTSKEPSENVVPELNVGDWHPDGIDRELILKENQYDIWNPTEKYPRNLKDLRENYPYFSLIYQSVSKKNLKEKIIEYRNFSKSHSDVLDHEMIERFIFRCFDVPNTVEQKIFLCVLLSHAIDERIHMPLLPEKFPSLEVLHAFKDVDKDDLSREVIEILSPAICALVLHISTYSTKFEWMRTFEIAPFVDPKYTFLKHVKVPAYTKENASNFLDSLKKFVKPCIDNIMYNNNYIKVCKHLITFCRDLNAFIFMWQTIFRPDTNTDEELHQYSLDCLSQFIINDNAKELEKHLNEIPVDFGIDFVPRFRDRIFTLLGTSGVTWGKDNVDSMLRLLNNARLNWQKDSALQVLNNISISKYLELLRVFPVQLVNFLKEEYMDVGSDDKKFGKICIQWFERILAYKMEAQHASKRIEENFACTTFHYLSIIYSIMAKYNITYDELFKIAEKALKVLSDDVIFDATINIGNFEQVELIEIFGRVLKRRFGSDVKNSDNQLLGKIMKICNSSGQQLHIPNKLCEDTVFYILTRLQENSLNVEMDVIDDNFHKSLLASSNFWVCILKATGFVEELHSRHTHVILVRQAIIQLAKKLLDKSIEINMLKDIFDYNDNVLLAYFATIDESSNLSINKMFLKYLRDSYATYMNKLNQLDVFYKRFCTKATDVKEYLSDLTIKQNMRERVTIGNTFQETFWKFHQPIIKIAQHAYIYAKSQTFGNVFEKCLEENEVTLTVELVAIKYMRATFSEYDNLRAKYKDWATLECFKISSFWKDVELKNINNELELMSRDTNWRPKDNLRKAVGYLAHIKSWGERLEYLEKALRVFRVRDVSESWVANVRNRLLKESLTLLELFKAFNDIDKYIHDFDDNCWEMIEALSYAGDLISWLQTIVKNDLRNLINGVDEKRDVQEETVATLLEVKQFLDPFMNDMIKFSKEGKATPTIITKFMKHVRDIISKNNSLPEKVAHCCSSSLALQNIYSSILNRGEAIKECIRDAVTKGSYKFYRDDEHDKCAVNLFYKNKSGKIISYDLSGIQDLQGQALLIAKQAASAFVLRLPVENGNSLEQGADELMEFVQQVDAVHQILKYASQLMELGHFMYREWSMSASSTGNMMSKLEKLKQDLHDWEKTMKQAQEKHYYLTFYTARHIQTFYDYFSCMGEADSKIRETCEILLQFVCKGAKLPPNKGDICIDTDEINFYWVLCEIGKKLHDIFMQISKYPRQIKAKLEPIVSDVVYPGKLFVAACADSYRVPNIILSLYANHGSYPEPWQLLMCRTTTTAEELTLFIKRCFLAATNGYEKRLCCIAGLEFLEFELQYKLVNDIRNFQETETDYHLALICCQENGIHHHILDRFSESVCITNGLGENTMKNMYIELCSNVFCVTSELSGQGKTEYIKNASMNAGLISRSLLISDNIHFDKLVQKLKECKLESIESMHLNIISIDNPNDCNVFLFELLTLGIVSNKADIVCLPKHVFIEIASTENERLLNSIPIAQYLKRVHLNWNINNFIVSREIMSPIQIVSNYLDAHDRNLLNEKDILFTGQKAIIKYISTKRCHELVQKYFLDGNNENITSYRFLEIFLNVFADQLVRLSSSSFFNVDNLRLMVKDLDVRSTLMTTLLEVSKYFATRSVATKAAQLESTQNVDNDQLETIVQWDASNHLLVFFLSQTPNSICALYRDRDRVPPDVKRLLLSQEVNNYQVVPFQQEVQRVWELDDYHTMSANALLEKLERIARKSMGELKLPNYALSADNLLKMALILLRSRANIPVVICGEAGCGKTSLIGFLAAVVEVKVKILSLHAGITEDQIHEFMKTSTQLAMNGQTWLFFDEINTCNHIGLLADLIAHRTLSGRPIHHNIRLFAACNPYRFRKKSVTNVGLEKNYQEQSKLVYQVHPLPDQILDYVWDYGVLKPEEEKAYIKIMVESRLGMYPVFVDLLCESQKFIRMVEEPYTVSLRDVKRAIKLVEWFQKSLKERPPATRASGIFIMKYWNYPPKDGKKLKLYSFVLSLGLCYQSRLYDQDLRKRYRECMARVFKVHKEDISASTFQTIIRKEQEDFKQRMVCPPSTADNDALLENVFVMIVCILNRIPVFIIGAPGSSSIDNVIFDSSKSLAVRLISSNLRGAESEDEYFKTLPQVYFISHQGSASSTSDGILKVFDKAEGYQKTSSESFPVQAVVLLDEVGLAETSRFNPLKVLHALLEPGYSGEDPSASIANKRDPEDGPTVSVVGISNWRLDNSKSSRALLVQRPKFGINDLTLTASMLLDDKTNGITDSKLRQLAEAYLDYEKNQKFKNFHGLRDYYALVKSLSGTELTTRSLELGLIRNFGGTDQTKLICENYFSKVLKSFGNKNSYTYTLIPVERLINENLNRKDTRHLMVIGKSDSLVNILTYHMRAQHMDPVILCGSQFPNDGDGDYLYAVLSKIMMCVEAGRPLILTNLDIIYGSLYDLWNQNYITLGSRGDTKYFARVALGAYSNPMLYVHPDFKCILAMDENKLEHIDPPLLNRFEKQRLTINDILSEHHKELCEILDEWVRRISTLQGATVQRASKEFTEKDIFIGFDKEETIQSLVFDQCKKEEKDGDDDLILKRCKERLIAIASSDGIVRARQSILSMQKPKEVTELSNSYFNNGLHDDIESCLRLLLGDKNDRASREGQLVIINTFSNINTDIKACLNTLVTCQVDKLSTFKTESQLQDRIKHFWLDSDDELLVIQCDLSTVNSGCIKLSKFIIEQIRTKYLEKKRKMNINIPTKHACIILHIHREQSVASAMFDFMCGWNQITVGTLTSQEKDLPVLLGGTIRDIMDSALPFEEILRQELLWCLLCIKYPSSVESVDHIKYLVTEIPQHSRFIKTLKQKTLKWLDENTSANWQLRVASDKRVLYLHSSFSAALRTYIRILVRKHIAKLLCMLERLSALKTLLVLECKNDDRYNYLIEFWYQMFADNNIINTEILMDPKPDNYRMESGPYTLEFPFSHYLIKQINHYEKLCLEDIKILEDDENNIDKVTGKLLSNILANCFERFQNIISKTPALVNAPLQKAANLYLKDFLTVISSGLGGIENFDLLSLLLHRRLGEKMILNPIRLHTYWWAKSDIVIAELQLSKFCPSIKHEIAEDVGDNFENFKKDLPSIAANLTLDLIRVLDGKKQLQKWQLEVSQVLSLCYELSTGLPDSSIQLLNICNNLVSKQVIPHNSLSTIIDLGRNYDISNRNFTDYIFKILDKKDGNKNIAAKQAFVLQILDIIPIESPARLHLYEKLFAQAQPPPFTAFIILCIFRSEERDMFTDIIRNVDNILFFSPRLNRINKQLGMNQHDSGLAALCCDVIQGEFYAKMGLYKLIELFQDAIQVLCANNVKPLQLVCAIALLKQFVQDLWSSSTLNRALNVPIKFNFSNSERFMVGLNNLMQSEHPQIQSFKFYFLKNLRARGLSMNDLKQFYIIQQKTLPWLSDLPWNIDIDSRLPFNPYYLLKEYEEAENAMSGARFDDFLNKLSLSSQSNLRIAFVGVIVASLYAIQATRNLNEKENKMTTHLRVYLDNINISPVYKRFVEGLLANNYPLLQINQRIDNTNLIIRLVIVHIIAVHASLPANHSPLTLYLHKLQEMQHAYILTCPSDEDAILMNALTGFTWYQCNCGYKYVVGECGGTMEARPCPGRCRRTIGGQDHRSAEGQTRLNGAQVQNIIANREKTGYIMEAGTLEQGKKVREMTASSYRILHLFVHVLIAASSHSQIFFNNITNPIGHCLDHITKDWEVLKTLLNCDDENLALIFHSILHSIAQDGPTHNPELKTSEARTNWERQFTTRHATNRARNAATNFRNQLQRANDDRKKKTTELEGEINETLTFDNAYNARRLPRLWRRIGDISLADFRAYYINNESYRKNFPFISIYFKYEKLLPHLKHIHHLVKFVRILSTRLSYRIKRDEALHMTFQEFIDKDAKADGYKELQHSLKTAFDNFAKSWNAVMPLIERYQCHDLPAKKPKMNLNCQIVFGLVEGKDAGLFLCAALEYLVDLQNRFLRDVMNIPPGTCHSLKFIEQQTGLEPGANSPYQIKSARLEDAQQVNFIDYEWNPKILEYSQRNLEIGRGQEIEYDLHKIEAELARDLILNKTYLEHTEQDGLILEPFPYCMEIFRESTTIFFEIKQMIKQESIPQDLFALLTGGVSSNYSSKFSSGTRSTEIILSNNESELLNALELLLCFVKRTAGSDGNITIKEYISQWMKLSVLSENKELEHVLNVGLQLKHVIALYELVESKVADIVIESIATKYKVKLTEDIENEILAACSFEEKCAKRNANLIPAEEFMLALKRFTQRKLSVESIREDHPLSAYLTEATIGCWSDEIDEDLISDMFPPSLLVKNTHAAYHFIKRKIEMVTAERQITVKQANIHKEEQRMFKK</sequence>
<feature type="compositionally biased region" description="Basic and acidic residues" evidence="8">
    <location>
        <begin position="146"/>
        <end position="166"/>
    </location>
</feature>
<dbReference type="PANTHER" id="PTHR22605">
    <property type="entry name" value="RZ-TYPE DOMAIN-CONTAINING PROTEIN"/>
    <property type="match status" value="1"/>
</dbReference>
<comment type="subcellular location">
    <subcellularLocation>
        <location evidence="1">Cytoplasm</location>
    </subcellularLocation>
</comment>
<feature type="compositionally biased region" description="Polar residues" evidence="8">
    <location>
        <begin position="133"/>
        <end position="143"/>
    </location>
</feature>
<evidence type="ECO:0000256" key="3">
    <source>
        <dbReference type="ARBA" id="ARBA00022723"/>
    </source>
</evidence>
<keyword evidence="3" id="KW-0479">Metal-binding</keyword>
<evidence type="ECO:0000256" key="1">
    <source>
        <dbReference type="ARBA" id="ARBA00004496"/>
    </source>
</evidence>
<dbReference type="Proteomes" id="UP000789508">
    <property type="component" value="Unassembled WGS sequence"/>
</dbReference>
<dbReference type="GO" id="GO:0005737">
    <property type="term" value="C:cytoplasm"/>
    <property type="evidence" value="ECO:0007669"/>
    <property type="project" value="UniProtKB-SubCell"/>
</dbReference>
<protein>
    <submittedName>
        <fullName evidence="10">7050_t:CDS:1</fullName>
    </submittedName>
</protein>
<dbReference type="GO" id="GO:0004842">
    <property type="term" value="F:ubiquitin-protein transferase activity"/>
    <property type="evidence" value="ECO:0007669"/>
    <property type="project" value="InterPro"/>
</dbReference>
<keyword evidence="2" id="KW-0963">Cytoplasm</keyword>
<evidence type="ECO:0000313" key="10">
    <source>
        <dbReference type="EMBL" id="CAG8481554.1"/>
    </source>
</evidence>
<comment type="caution">
    <text evidence="10">The sequence shown here is derived from an EMBL/GenBank/DDBJ whole genome shotgun (WGS) entry which is preliminary data.</text>
</comment>
<dbReference type="OrthoDB" id="2400221at2759"/>
<evidence type="ECO:0000256" key="6">
    <source>
        <dbReference type="ARBA" id="ARBA00022859"/>
    </source>
</evidence>
<evidence type="ECO:0000256" key="4">
    <source>
        <dbReference type="ARBA" id="ARBA00022771"/>
    </source>
</evidence>
<dbReference type="Pfam" id="PF07728">
    <property type="entry name" value="AAA_5"/>
    <property type="match status" value="1"/>
</dbReference>
<dbReference type="GO" id="GO:0005524">
    <property type="term" value="F:ATP binding"/>
    <property type="evidence" value="ECO:0007669"/>
    <property type="project" value="InterPro"/>
</dbReference>
<evidence type="ECO:0000256" key="5">
    <source>
        <dbReference type="ARBA" id="ARBA00022833"/>
    </source>
</evidence>
<dbReference type="GO" id="GO:0002376">
    <property type="term" value="P:immune system process"/>
    <property type="evidence" value="ECO:0007669"/>
    <property type="project" value="UniProtKB-KW"/>
</dbReference>
<dbReference type="PROSITE" id="PS51981">
    <property type="entry name" value="ZF_RZ"/>
    <property type="match status" value="1"/>
</dbReference>
<keyword evidence="5" id="KW-0862">Zinc</keyword>
<dbReference type="InterPro" id="IPR046439">
    <property type="entry name" value="ZF_RZ_dom"/>
</dbReference>
<gene>
    <name evidence="10" type="ORF">ALEPTO_LOCUS2513</name>
</gene>
<proteinExistence type="predicted"/>
<dbReference type="EMBL" id="CAJVPS010000375">
    <property type="protein sequence ID" value="CAG8481554.1"/>
    <property type="molecule type" value="Genomic_DNA"/>
</dbReference>
<keyword evidence="7" id="KW-0175">Coiled coil</keyword>
<keyword evidence="4" id="KW-0863">Zinc-finger</keyword>
<dbReference type="GO" id="GO:0008270">
    <property type="term" value="F:zinc ion binding"/>
    <property type="evidence" value="ECO:0007669"/>
    <property type="project" value="UniProtKB-KW"/>
</dbReference>
<dbReference type="Pfam" id="PF20173">
    <property type="entry name" value="ZnF_RZ-type"/>
    <property type="match status" value="1"/>
</dbReference>
<dbReference type="GO" id="GO:0016887">
    <property type="term" value="F:ATP hydrolysis activity"/>
    <property type="evidence" value="ECO:0007669"/>
    <property type="project" value="InterPro"/>
</dbReference>
<reference evidence="10" key="1">
    <citation type="submission" date="2021-06" db="EMBL/GenBank/DDBJ databases">
        <authorList>
            <person name="Kallberg Y."/>
            <person name="Tangrot J."/>
            <person name="Rosling A."/>
        </authorList>
    </citation>
    <scope>NUCLEOTIDE SEQUENCE</scope>
    <source>
        <strain evidence="10">FL130A</strain>
    </source>
</reference>
<name>A0A9N8W8Z4_9GLOM</name>
<feature type="coiled-coil region" evidence="7">
    <location>
        <begin position="4082"/>
        <end position="4116"/>
    </location>
</feature>
<evidence type="ECO:0000256" key="8">
    <source>
        <dbReference type="SAM" id="MobiDB-lite"/>
    </source>
</evidence>